<dbReference type="SUPFAM" id="SSF53098">
    <property type="entry name" value="Ribonuclease H-like"/>
    <property type="match status" value="1"/>
</dbReference>
<proteinExistence type="predicted"/>
<organism evidence="3 4">
    <name type="scientific">Triticum urartu</name>
    <name type="common">Red wild einkorn</name>
    <name type="synonym">Crithodium urartu</name>
    <dbReference type="NCBI Taxonomy" id="4572"/>
    <lineage>
        <taxon>Eukaryota</taxon>
        <taxon>Viridiplantae</taxon>
        <taxon>Streptophyta</taxon>
        <taxon>Embryophyta</taxon>
        <taxon>Tracheophyta</taxon>
        <taxon>Spermatophyta</taxon>
        <taxon>Magnoliopsida</taxon>
        <taxon>Liliopsida</taxon>
        <taxon>Poales</taxon>
        <taxon>Poaceae</taxon>
        <taxon>BOP clade</taxon>
        <taxon>Pooideae</taxon>
        <taxon>Triticodae</taxon>
        <taxon>Triticeae</taxon>
        <taxon>Triticinae</taxon>
        <taxon>Triticum</taxon>
    </lineage>
</organism>
<evidence type="ECO:0000313" key="3">
    <source>
        <dbReference type="EnsemblPlants" id="TuG1812G0700002765.01.T01"/>
    </source>
</evidence>
<dbReference type="InterPro" id="IPR025398">
    <property type="entry name" value="DUF4371"/>
</dbReference>
<reference evidence="3" key="3">
    <citation type="submission" date="2022-06" db="UniProtKB">
        <authorList>
            <consortium name="EnsemblPlants"/>
        </authorList>
    </citation>
    <scope>IDENTIFICATION</scope>
</reference>
<keyword evidence="4" id="KW-1185">Reference proteome</keyword>
<feature type="transmembrane region" description="Helical" evidence="1">
    <location>
        <begin position="12"/>
        <end position="33"/>
    </location>
</feature>
<keyword evidence="1" id="KW-0812">Transmembrane</keyword>
<keyword evidence="1" id="KW-1133">Transmembrane helix</keyword>
<name>A0A8R7V1C0_TRIUA</name>
<evidence type="ECO:0000256" key="1">
    <source>
        <dbReference type="SAM" id="Phobius"/>
    </source>
</evidence>
<evidence type="ECO:0000259" key="2">
    <source>
        <dbReference type="Pfam" id="PF14291"/>
    </source>
</evidence>
<protein>
    <recommendedName>
        <fullName evidence="2">DUF4371 domain-containing protein</fullName>
    </recommendedName>
</protein>
<dbReference type="Pfam" id="PF14291">
    <property type="entry name" value="DUF4371"/>
    <property type="match status" value="1"/>
</dbReference>
<feature type="domain" description="DUF4371" evidence="2">
    <location>
        <begin position="8"/>
        <end position="186"/>
    </location>
</feature>
<dbReference type="Gramene" id="TuG1812G0700002765.01.T01">
    <property type="protein sequence ID" value="TuG1812G0700002765.01.T01"/>
    <property type="gene ID" value="TuG1812G0700002765.01"/>
</dbReference>
<dbReference type="AlphaFoldDB" id="A0A8R7V1C0"/>
<sequence>MDRGTIKTQEEYRARLIIILGVIRFLLLQALSFRGHDESSISKNRFFLEMMSWYKEKDLNAKTLLDSTGGNHLMTSHGIQLQLCQACAEETTKAIIDDIGDINFSLPVDESRDASIKEQMAMVLRYVDKHGYAIERFIGIKHVGDTRVASLKAALDGMFLKHGLSMSKLRGQGYNGASNMRGEFRGLQRLILDENPYAFYIHCFAHQLQLVVVAVAKCCSSVLDFFNHVTLIVNTVNASCRRHDELAQEQHDNIVSQLESREIFSGRGKDQATNLVRPS</sequence>
<evidence type="ECO:0000313" key="4">
    <source>
        <dbReference type="Proteomes" id="UP000015106"/>
    </source>
</evidence>
<reference evidence="4" key="1">
    <citation type="journal article" date="2013" name="Nature">
        <title>Draft genome of the wheat A-genome progenitor Triticum urartu.</title>
        <authorList>
            <person name="Ling H.Q."/>
            <person name="Zhao S."/>
            <person name="Liu D."/>
            <person name="Wang J."/>
            <person name="Sun H."/>
            <person name="Zhang C."/>
            <person name="Fan H."/>
            <person name="Li D."/>
            <person name="Dong L."/>
            <person name="Tao Y."/>
            <person name="Gao C."/>
            <person name="Wu H."/>
            <person name="Li Y."/>
            <person name="Cui Y."/>
            <person name="Guo X."/>
            <person name="Zheng S."/>
            <person name="Wang B."/>
            <person name="Yu K."/>
            <person name="Liang Q."/>
            <person name="Yang W."/>
            <person name="Lou X."/>
            <person name="Chen J."/>
            <person name="Feng M."/>
            <person name="Jian J."/>
            <person name="Zhang X."/>
            <person name="Luo G."/>
            <person name="Jiang Y."/>
            <person name="Liu J."/>
            <person name="Wang Z."/>
            <person name="Sha Y."/>
            <person name="Zhang B."/>
            <person name="Wu H."/>
            <person name="Tang D."/>
            <person name="Shen Q."/>
            <person name="Xue P."/>
            <person name="Zou S."/>
            <person name="Wang X."/>
            <person name="Liu X."/>
            <person name="Wang F."/>
            <person name="Yang Y."/>
            <person name="An X."/>
            <person name="Dong Z."/>
            <person name="Zhang K."/>
            <person name="Zhang X."/>
            <person name="Luo M.C."/>
            <person name="Dvorak J."/>
            <person name="Tong Y."/>
            <person name="Wang J."/>
            <person name="Yang H."/>
            <person name="Li Z."/>
            <person name="Wang D."/>
            <person name="Zhang A."/>
            <person name="Wang J."/>
        </authorList>
    </citation>
    <scope>NUCLEOTIDE SEQUENCE</scope>
    <source>
        <strain evidence="4">cv. G1812</strain>
    </source>
</reference>
<keyword evidence="1" id="KW-0472">Membrane</keyword>
<dbReference type="InterPro" id="IPR055298">
    <property type="entry name" value="AtLOH3-like"/>
</dbReference>
<dbReference type="InterPro" id="IPR012337">
    <property type="entry name" value="RNaseH-like_sf"/>
</dbReference>
<accession>A0A8R7V1C0</accession>
<reference evidence="3" key="2">
    <citation type="submission" date="2018-03" db="EMBL/GenBank/DDBJ databases">
        <title>The Triticum urartu genome reveals the dynamic nature of wheat genome evolution.</title>
        <authorList>
            <person name="Ling H."/>
            <person name="Ma B."/>
            <person name="Shi X."/>
            <person name="Liu H."/>
            <person name="Dong L."/>
            <person name="Sun H."/>
            <person name="Cao Y."/>
            <person name="Gao Q."/>
            <person name="Zheng S."/>
            <person name="Li Y."/>
            <person name="Yu Y."/>
            <person name="Du H."/>
            <person name="Qi M."/>
            <person name="Li Y."/>
            <person name="Yu H."/>
            <person name="Cui Y."/>
            <person name="Wang N."/>
            <person name="Chen C."/>
            <person name="Wu H."/>
            <person name="Zhao Y."/>
            <person name="Zhang J."/>
            <person name="Li Y."/>
            <person name="Zhou W."/>
            <person name="Zhang B."/>
            <person name="Hu W."/>
            <person name="Eijk M."/>
            <person name="Tang J."/>
            <person name="Witsenboer H."/>
            <person name="Zhao S."/>
            <person name="Li Z."/>
            <person name="Zhang A."/>
            <person name="Wang D."/>
            <person name="Liang C."/>
        </authorList>
    </citation>
    <scope>NUCLEOTIDE SEQUENCE [LARGE SCALE GENOMIC DNA]</scope>
    <source>
        <strain evidence="3">cv. G1812</strain>
    </source>
</reference>
<dbReference type="Proteomes" id="UP000015106">
    <property type="component" value="Chromosome 7"/>
</dbReference>
<dbReference type="PANTHER" id="PTHR11697">
    <property type="entry name" value="GENERAL TRANSCRIPTION FACTOR 2-RELATED ZINC FINGER PROTEIN"/>
    <property type="match status" value="1"/>
</dbReference>
<dbReference type="EnsemblPlants" id="TuG1812G0700002765.01.T01">
    <property type="protein sequence ID" value="TuG1812G0700002765.01.T01"/>
    <property type="gene ID" value="TuG1812G0700002765.01"/>
</dbReference>
<dbReference type="PANTHER" id="PTHR11697:SF230">
    <property type="entry name" value="ZINC FINGER, MYM DOMAIN CONTAINING 1"/>
    <property type="match status" value="1"/>
</dbReference>